<comment type="caution">
    <text evidence="2">The sequence shown here is derived from an EMBL/GenBank/DDBJ whole genome shotgun (WGS) entry which is preliminary data.</text>
</comment>
<dbReference type="PANTHER" id="PTHR47723:SF19">
    <property type="entry name" value="POLYNUCLEOTIDYL TRANSFERASE, RIBONUCLEASE H-LIKE SUPERFAMILY PROTEIN"/>
    <property type="match status" value="1"/>
</dbReference>
<dbReference type="EMBL" id="JAJJMB010017856">
    <property type="protein sequence ID" value="KAI3834148.1"/>
    <property type="molecule type" value="Genomic_DNA"/>
</dbReference>
<dbReference type="InterPro" id="IPR036397">
    <property type="entry name" value="RNaseH_sf"/>
</dbReference>
<dbReference type="AlphaFoldDB" id="A0AAD4X361"/>
<dbReference type="Gene3D" id="3.30.420.10">
    <property type="entry name" value="Ribonuclease H-like superfamily/Ribonuclease H"/>
    <property type="match status" value="1"/>
</dbReference>
<sequence>MGTSESPAEFSVKGDFDVMKKKLKAYMRWAKSNTEQSELLNALQSAGWCTVQVFTIHQYFCYVVLMHQKPETEIKSAVKGSKEKMLEEVYEEPEPELDELEELNIDDAHATTLVNLPAAGLSLFIPSQKIICGLVEWMRPTEEEIDKVDCDGAFTKPKMNERHGGYSCVVRRVKNRVPEVIIAVAGASKPESSFYHEVEGVLCGSHNAWENKCRRVEISTDCKQAILEDRRRSKKICHMINRIIELNTNFDTCKLFHMFRGANEVANKLCHICKYPEDDKYYKQTDFERNPDLKGIKDCLDDDAREAKYYPEGIIY</sequence>
<keyword evidence="3" id="KW-1185">Reference proteome</keyword>
<gene>
    <name evidence="2" type="ORF">MKW98_018198</name>
</gene>
<dbReference type="Pfam" id="PF13456">
    <property type="entry name" value="RVT_3"/>
    <property type="match status" value="1"/>
</dbReference>
<protein>
    <recommendedName>
        <fullName evidence="1">RNase H type-1 domain-containing protein</fullName>
    </recommendedName>
</protein>
<evidence type="ECO:0000313" key="3">
    <source>
        <dbReference type="Proteomes" id="UP001202328"/>
    </source>
</evidence>
<dbReference type="GO" id="GO:0003676">
    <property type="term" value="F:nucleic acid binding"/>
    <property type="evidence" value="ECO:0007669"/>
    <property type="project" value="InterPro"/>
</dbReference>
<reference evidence="2" key="1">
    <citation type="submission" date="2022-04" db="EMBL/GenBank/DDBJ databases">
        <title>A functionally conserved STORR gene fusion in Papaver species that diverged 16.8 million years ago.</title>
        <authorList>
            <person name="Catania T."/>
        </authorList>
    </citation>
    <scope>NUCLEOTIDE SEQUENCE</scope>
    <source>
        <strain evidence="2">S-188037</strain>
    </source>
</reference>
<dbReference type="PANTHER" id="PTHR47723">
    <property type="entry name" value="OS05G0353850 PROTEIN"/>
    <property type="match status" value="1"/>
</dbReference>
<evidence type="ECO:0000313" key="2">
    <source>
        <dbReference type="EMBL" id="KAI3834148.1"/>
    </source>
</evidence>
<dbReference type="GO" id="GO:0004523">
    <property type="term" value="F:RNA-DNA hybrid ribonuclease activity"/>
    <property type="evidence" value="ECO:0007669"/>
    <property type="project" value="InterPro"/>
</dbReference>
<organism evidence="2 3">
    <name type="scientific">Papaver atlanticum</name>
    <dbReference type="NCBI Taxonomy" id="357466"/>
    <lineage>
        <taxon>Eukaryota</taxon>
        <taxon>Viridiplantae</taxon>
        <taxon>Streptophyta</taxon>
        <taxon>Embryophyta</taxon>
        <taxon>Tracheophyta</taxon>
        <taxon>Spermatophyta</taxon>
        <taxon>Magnoliopsida</taxon>
        <taxon>Ranunculales</taxon>
        <taxon>Papaveraceae</taxon>
        <taxon>Papaveroideae</taxon>
        <taxon>Papaver</taxon>
    </lineage>
</organism>
<dbReference type="InterPro" id="IPR002156">
    <property type="entry name" value="RNaseH_domain"/>
</dbReference>
<feature type="domain" description="RNase H type-1" evidence="1">
    <location>
        <begin position="150"/>
        <end position="271"/>
    </location>
</feature>
<dbReference type="Proteomes" id="UP001202328">
    <property type="component" value="Unassembled WGS sequence"/>
</dbReference>
<accession>A0AAD4X361</accession>
<name>A0AAD4X361_9MAGN</name>
<dbReference type="InterPro" id="IPR053151">
    <property type="entry name" value="RNase_H-like"/>
</dbReference>
<proteinExistence type="predicted"/>
<evidence type="ECO:0000259" key="1">
    <source>
        <dbReference type="Pfam" id="PF13456"/>
    </source>
</evidence>